<dbReference type="EMBL" id="CP048788">
    <property type="protein sequence ID" value="QJF51808.1"/>
    <property type="molecule type" value="Genomic_DNA"/>
</dbReference>
<accession>A0A858SUZ6</accession>
<proteinExistence type="predicted"/>
<dbReference type="AlphaFoldDB" id="A0A858SUZ6"/>
<dbReference type="Proteomes" id="UP000503308">
    <property type="component" value="Chromosome"/>
</dbReference>
<evidence type="ECO:0000313" key="2">
    <source>
        <dbReference type="Proteomes" id="UP000503308"/>
    </source>
</evidence>
<reference evidence="1 2" key="1">
    <citation type="submission" date="2020-02" db="EMBL/GenBank/DDBJ databases">
        <title>Genome sequence of Roseobacter ponti.</title>
        <authorList>
            <person name="Hollensteiner J."/>
            <person name="Schneider D."/>
            <person name="Poehlein A."/>
            <person name="Daniel R."/>
        </authorList>
    </citation>
    <scope>NUCLEOTIDE SEQUENCE [LARGE SCALE GENOMIC DNA]</scope>
    <source>
        <strain evidence="1 2">DSM 106830</strain>
    </source>
</reference>
<organism evidence="1 2">
    <name type="scientific">Roseobacter ponti</name>
    <dbReference type="NCBI Taxonomy" id="1891787"/>
    <lineage>
        <taxon>Bacteria</taxon>
        <taxon>Pseudomonadati</taxon>
        <taxon>Pseudomonadota</taxon>
        <taxon>Alphaproteobacteria</taxon>
        <taxon>Rhodobacterales</taxon>
        <taxon>Roseobacteraceae</taxon>
        <taxon>Roseobacter</taxon>
    </lineage>
</organism>
<protein>
    <recommendedName>
        <fullName evidence="3">GNAT family N-acetyltransferase</fullName>
    </recommendedName>
</protein>
<dbReference type="RefSeq" id="WP_169641026.1">
    <property type="nucleotide sequence ID" value="NZ_CP048788.1"/>
</dbReference>
<dbReference type="KEGG" id="rpon:G3256_11860"/>
<evidence type="ECO:0008006" key="3">
    <source>
        <dbReference type="Google" id="ProtNLM"/>
    </source>
</evidence>
<sequence>MKPHPDFENIDVPQVFSLADYHLKILTKADLDEDYAAVMNSAAVLQGLFDPQWPVGMTRDEDLTDLEWHHREFTARRSFAWVIRDAAGGYLGCAYLAPDIGTRGRGAAVWWFTDTPGRMAHLSAFGPLYEHWLRQMLPETYQLDLHSNAHL</sequence>
<keyword evidence="2" id="KW-1185">Reference proteome</keyword>
<evidence type="ECO:0000313" key="1">
    <source>
        <dbReference type="EMBL" id="QJF51808.1"/>
    </source>
</evidence>
<gene>
    <name evidence="1" type="ORF">G3256_11860</name>
</gene>
<name>A0A858SUZ6_9RHOB</name>